<reference evidence="1" key="1">
    <citation type="submission" date="2008-02" db="EMBL/GenBank/DDBJ databases">
        <title>Complete sequence of Psuedomonas putida W619.</title>
        <authorList>
            <consortium name="US DOE Joint Genome Institute"/>
            <person name="Copeland A."/>
            <person name="Lucas S."/>
            <person name="Lapidus A."/>
            <person name="Barry K."/>
            <person name="Detter J.C."/>
            <person name="Glavina del Rio T."/>
            <person name="Dalin E."/>
            <person name="Tice H."/>
            <person name="Pitluck S."/>
            <person name="Chain P."/>
            <person name="Malfatti S."/>
            <person name="Shin M."/>
            <person name="Vergez L."/>
            <person name="Schmutz J."/>
            <person name="Larimer F."/>
            <person name="Land M."/>
            <person name="Hauser L."/>
            <person name="Kyrpides N."/>
            <person name="Kim E."/>
            <person name="Taghavi S."/>
            <person name="Vangronsveld D."/>
            <person name="van der Lelie D."/>
            <person name="Richardson P."/>
        </authorList>
    </citation>
    <scope>NUCLEOTIDE SEQUENCE</scope>
    <source>
        <strain evidence="1">W619</strain>
    </source>
</reference>
<dbReference type="HOGENOM" id="CLU_2344518_0_0_6"/>
<accession>B1JCY0</accession>
<protein>
    <submittedName>
        <fullName evidence="1">Uncharacterized protein</fullName>
    </submittedName>
</protein>
<organism evidence="1">
    <name type="scientific">Pseudomonas putida (strain W619)</name>
    <dbReference type="NCBI Taxonomy" id="390235"/>
    <lineage>
        <taxon>Bacteria</taxon>
        <taxon>Pseudomonadati</taxon>
        <taxon>Pseudomonadota</taxon>
        <taxon>Gammaproteobacteria</taxon>
        <taxon>Pseudomonadales</taxon>
        <taxon>Pseudomonadaceae</taxon>
        <taxon>Pseudomonas</taxon>
    </lineage>
</organism>
<dbReference type="STRING" id="390235.PputW619_3926"/>
<name>B1JCY0_PSEPW</name>
<dbReference type="EMBL" id="CP000949">
    <property type="protein sequence ID" value="ACA74406.1"/>
    <property type="molecule type" value="Genomic_DNA"/>
</dbReference>
<gene>
    <name evidence="1" type="ordered locus">PputW619_3926</name>
</gene>
<evidence type="ECO:0000313" key="1">
    <source>
        <dbReference type="EMBL" id="ACA74406.1"/>
    </source>
</evidence>
<sequence>MPAGLETFYADGTPGIRLTDRLGRVLGTYYTGSANGALAVPGLTTGTPFFVVVPDTGVNDAFGVFTLEVSANQSNGVLSWTFTSAAQSPSWITVGVF</sequence>
<proteinExistence type="predicted"/>
<dbReference type="AlphaFoldDB" id="B1JCY0"/>
<dbReference type="KEGG" id="ppw:PputW619_3926"/>